<dbReference type="EMBL" id="OBEA01000003">
    <property type="protein sequence ID" value="SNY51349.1"/>
    <property type="molecule type" value="Genomic_DNA"/>
</dbReference>
<gene>
    <name evidence="2" type="ORF">SAMN06297129_2092</name>
</gene>
<evidence type="ECO:0000313" key="3">
    <source>
        <dbReference type="Proteomes" id="UP000231655"/>
    </source>
</evidence>
<dbReference type="RefSeq" id="WP_143516894.1">
    <property type="nucleotide sequence ID" value="NZ_OBEA01000003.1"/>
</dbReference>
<dbReference type="OrthoDB" id="556502at2"/>
<feature type="compositionally biased region" description="Basic and acidic residues" evidence="1">
    <location>
        <begin position="1259"/>
        <end position="1281"/>
    </location>
</feature>
<reference evidence="2 3" key="1">
    <citation type="submission" date="2017-09" db="EMBL/GenBank/DDBJ databases">
        <authorList>
            <person name="Ehlers B."/>
            <person name="Leendertz F.H."/>
        </authorList>
    </citation>
    <scope>NUCLEOTIDE SEQUENCE [LARGE SCALE GENOMIC DNA]</scope>
    <source>
        <strain evidence="2 3">CGMCC 1.12662</strain>
    </source>
</reference>
<sequence>MPIFEPKKDELAQLDDSQLEELVARLCEAELTARGGYLRDVRWSGSLTAPDGGVDVRVTVTREGFDGDFIPRADNVFQAKAKSMARAGILDEMLSEGTLKRIIYELVENSGSYIIASTEDCSPLTYQRRIEAMAEALVGLDNSNAIHVDYYDCSRLHLWLRQHPAVQMWVREVVGRPLAGWRPFGRWSATPADENDDLILDDGVRVVVPSTSQQPLPLGEAIDAVRRLFDTSGKSIRITGLSGVGKSRFVQALFEDGVGHAPLDRTSVIYADISDEPEPSARALVDAMIAQDVSATIVLDNCASDLHNSLASRLSKQENSLRLITVEYDIREDKPQTTEVVQLEAFGPQIAKKLLLRRHPELGNVNAAKIADFSEGNARLAIAIADAAPIDETLGRLTDEELFNRLFYQRHDLDTGLKEQAEALSLVYSFSIESDEEGVDELALLGALCEQTRLRMHRAAQTLVDRQVAQKRSRWRAVLPHAVANRLASEALNNIPIDQLTDTFEGKAGARLLKSFGRRLGFLHEHPIAVEIVDRWISDGGLLSDLSALNEHGRELLMHIAPVSPARALELVETSFSNPETLAALEPRDSFRSVALGILVGLAYYPEFFERAVTAMLVVADHEDPGNNYDSVRSKLKGLFQAYLSGTHATTAQRAEIVRAALNSGNETRVQIGAELLDSALEASRWSGNNSFEFGARPRDYGYNPNFKERLQWFRTFIDIAFDGSQSNSQSVSKSCRRLLAANFRGLWRYPDLRAEIIGASKAINDKLPWVEGWHAVRSALYFDYRRIAEEKRDEGGAALLASLEEKLAPQDLLSEIEALVINPGNDMWSLDEDFDPDEPSKYEASRKRLSEKARILGCRCRQSDRMLEEQAYRFFNPGWAPYLLPFGEGLIRCSSDCRSTWDALVKGLKSLGTKHFNYGVLCGALNEIATTDQALTAMLLDEAASDDLLRPIIVMLHPQGSFSDQDFERCLAALRDADNPHEFEVLLWRDEYQNGGSVRAEQLASVMVTKEGGESALLEGLSMRLQDKEDTEELFGKRLRSLALRAAAKQLLGHDNDPGGNGDYRMNRVLGHCLKYDCDDAAIGELLDSLFDPADGAAKYYYRFDSAVATIVKFLYDSILTRALLQGDIKDYKRFRAFEGSSHFENPLSEIEPTDLTDWCENAGEATAWSLVARAISPFGSGRDGGNDNLTEQGLALVEASPNPVEVLSVFVAHIVPMSWSGSRANIVGQRITALEAISEAAIPGVAEYLAEVVPKQRKVEQRERDREAKIDRDDEQRFE</sequence>
<organism evidence="2 3">
    <name type="scientific">Pseudooceanicola antarcticus</name>
    <dbReference type="NCBI Taxonomy" id="1247613"/>
    <lineage>
        <taxon>Bacteria</taxon>
        <taxon>Pseudomonadati</taxon>
        <taxon>Pseudomonadota</taxon>
        <taxon>Alphaproteobacteria</taxon>
        <taxon>Rhodobacterales</taxon>
        <taxon>Paracoccaceae</taxon>
        <taxon>Pseudooceanicola</taxon>
    </lineage>
</organism>
<protein>
    <submittedName>
        <fullName evidence="2">Uncharacterized protein</fullName>
    </submittedName>
</protein>
<feature type="region of interest" description="Disordered" evidence="1">
    <location>
        <begin position="1258"/>
        <end position="1281"/>
    </location>
</feature>
<name>A0A285ITK7_9RHOB</name>
<proteinExistence type="predicted"/>
<evidence type="ECO:0000256" key="1">
    <source>
        <dbReference type="SAM" id="MobiDB-lite"/>
    </source>
</evidence>
<accession>A0A285ITK7</accession>
<evidence type="ECO:0000313" key="2">
    <source>
        <dbReference type="EMBL" id="SNY51349.1"/>
    </source>
</evidence>
<dbReference type="Proteomes" id="UP000231655">
    <property type="component" value="Unassembled WGS sequence"/>
</dbReference>